<proteinExistence type="predicted"/>
<evidence type="ECO:0000313" key="2">
    <source>
        <dbReference type="EMBL" id="MCS7483354.1"/>
    </source>
</evidence>
<organism evidence="2 3">
    <name type="scientific">Umezawaea endophytica</name>
    <dbReference type="NCBI Taxonomy" id="1654476"/>
    <lineage>
        <taxon>Bacteria</taxon>
        <taxon>Bacillati</taxon>
        <taxon>Actinomycetota</taxon>
        <taxon>Actinomycetes</taxon>
        <taxon>Pseudonocardiales</taxon>
        <taxon>Pseudonocardiaceae</taxon>
        <taxon>Umezawaea</taxon>
    </lineage>
</organism>
<dbReference type="SUPFAM" id="SSF46785">
    <property type="entry name" value="Winged helix' DNA-binding domain"/>
    <property type="match status" value="1"/>
</dbReference>
<comment type="caution">
    <text evidence="2">The sequence shown here is derived from an EMBL/GenBank/DDBJ whole genome shotgun (WGS) entry which is preliminary data.</text>
</comment>
<name>A0A9X2VWI3_9PSEU</name>
<feature type="domain" description="HTH arsR-type" evidence="1">
    <location>
        <begin position="13"/>
        <end position="92"/>
    </location>
</feature>
<dbReference type="RefSeq" id="WP_259628814.1">
    <property type="nucleotide sequence ID" value="NZ_JANYMP010000031.1"/>
</dbReference>
<accession>A0A9X2VWI3</accession>
<dbReference type="Pfam" id="PF12840">
    <property type="entry name" value="HTH_20"/>
    <property type="match status" value="1"/>
</dbReference>
<evidence type="ECO:0000259" key="1">
    <source>
        <dbReference type="SMART" id="SM00418"/>
    </source>
</evidence>
<dbReference type="InterPro" id="IPR011991">
    <property type="entry name" value="ArsR-like_HTH"/>
</dbReference>
<dbReference type="InterPro" id="IPR001845">
    <property type="entry name" value="HTH_ArsR_DNA-bd_dom"/>
</dbReference>
<dbReference type="EMBL" id="JANYMP010000031">
    <property type="protein sequence ID" value="MCS7483354.1"/>
    <property type="molecule type" value="Genomic_DNA"/>
</dbReference>
<evidence type="ECO:0000313" key="3">
    <source>
        <dbReference type="Proteomes" id="UP001141259"/>
    </source>
</evidence>
<dbReference type="InterPro" id="IPR036388">
    <property type="entry name" value="WH-like_DNA-bd_sf"/>
</dbReference>
<sequence>MTFPQPRRVADVEALKALTHPLRVSLVNHLLSVGPRTASECAAEVGSSASNCSWHLRQLARFGFVERVEGTDGRERPWRATEVGFDVGAFDEDPAVRTQQDALAALQLNEDNRLVQRFLERQHELPREWLEASALHGYALNVTPEELTGLVGIVDDLLRPYLVPVRQDAPEGAAPVHFGVRAFLR</sequence>
<dbReference type="AlphaFoldDB" id="A0A9X2VWI3"/>
<reference evidence="2" key="1">
    <citation type="submission" date="2022-08" db="EMBL/GenBank/DDBJ databases">
        <authorList>
            <person name="Tistechok S."/>
            <person name="Samborskyy M."/>
            <person name="Roman I."/>
        </authorList>
    </citation>
    <scope>NUCLEOTIDE SEQUENCE</scope>
    <source>
        <strain evidence="2">DSM 103496</strain>
    </source>
</reference>
<gene>
    <name evidence="2" type="ORF">NZH93_41465</name>
</gene>
<dbReference type="InterPro" id="IPR036390">
    <property type="entry name" value="WH_DNA-bd_sf"/>
</dbReference>
<keyword evidence="3" id="KW-1185">Reference proteome</keyword>
<dbReference type="Gene3D" id="1.10.10.10">
    <property type="entry name" value="Winged helix-like DNA-binding domain superfamily/Winged helix DNA-binding domain"/>
    <property type="match status" value="1"/>
</dbReference>
<dbReference type="GO" id="GO:0003700">
    <property type="term" value="F:DNA-binding transcription factor activity"/>
    <property type="evidence" value="ECO:0007669"/>
    <property type="project" value="InterPro"/>
</dbReference>
<protein>
    <submittedName>
        <fullName evidence="2">Winged helix-turn-helix domain-containing protein</fullName>
    </submittedName>
</protein>
<dbReference type="SMART" id="SM00418">
    <property type="entry name" value="HTH_ARSR"/>
    <property type="match status" value="1"/>
</dbReference>
<dbReference type="Proteomes" id="UP001141259">
    <property type="component" value="Unassembled WGS sequence"/>
</dbReference>
<dbReference type="CDD" id="cd00090">
    <property type="entry name" value="HTH_ARSR"/>
    <property type="match status" value="1"/>
</dbReference>